<comment type="caution">
    <text evidence="1">The sequence shown here is derived from an EMBL/GenBank/DDBJ whole genome shotgun (WGS) entry which is preliminary data.</text>
</comment>
<name>A0A533QC17_9BACT</name>
<proteinExistence type="predicted"/>
<evidence type="ECO:0000313" key="2">
    <source>
        <dbReference type="Proteomes" id="UP000319783"/>
    </source>
</evidence>
<dbReference type="EMBL" id="SULG01000031">
    <property type="protein sequence ID" value="TLD41979.1"/>
    <property type="molecule type" value="Genomic_DNA"/>
</dbReference>
<protein>
    <submittedName>
        <fullName evidence="1">Uncharacterized protein</fullName>
    </submittedName>
</protein>
<evidence type="ECO:0000313" key="1">
    <source>
        <dbReference type="EMBL" id="TLD41979.1"/>
    </source>
</evidence>
<reference evidence="1 2" key="1">
    <citation type="submission" date="2019-04" db="EMBL/GenBank/DDBJ databases">
        <title>Genome of a novel bacterium Candidatus Jettenia ecosi reconstructed from metagenome of an anammox bioreactor.</title>
        <authorList>
            <person name="Mardanov A.V."/>
            <person name="Beletsky A.V."/>
            <person name="Ravin N.V."/>
            <person name="Botchkova E.A."/>
            <person name="Litti Y.V."/>
            <person name="Nozhevnikova A.N."/>
        </authorList>
    </citation>
    <scope>NUCLEOTIDE SEQUENCE [LARGE SCALE GENOMIC DNA]</scope>
    <source>
        <strain evidence="1">J2</strain>
    </source>
</reference>
<gene>
    <name evidence="1" type="ORF">JETT_1768</name>
</gene>
<sequence>MAKIKTFTSPLRMFHVHNELIALDKEVNDFLQTNTIKKVISVCDSTTNTNGGTMGIIRVVTYEE</sequence>
<accession>A0A533QC17</accession>
<organism evidence="1 2">
    <name type="scientific">Candidatus Jettenia ecosi</name>
    <dbReference type="NCBI Taxonomy" id="2494326"/>
    <lineage>
        <taxon>Bacteria</taxon>
        <taxon>Pseudomonadati</taxon>
        <taxon>Planctomycetota</taxon>
        <taxon>Candidatus Brocadiia</taxon>
        <taxon>Candidatus Brocadiales</taxon>
        <taxon>Candidatus Brocadiaceae</taxon>
        <taxon>Candidatus Jettenia</taxon>
    </lineage>
</organism>
<dbReference type="AlphaFoldDB" id="A0A533QC17"/>
<dbReference type="Proteomes" id="UP000319783">
    <property type="component" value="Unassembled WGS sequence"/>
</dbReference>